<dbReference type="Proteomes" id="UP001642360">
    <property type="component" value="Unassembled WGS sequence"/>
</dbReference>
<name>A0ABC8S2Q7_9AQUA</name>
<gene>
    <name evidence="2" type="ORF">ILEXP_LOCUS19692</name>
</gene>
<protein>
    <submittedName>
        <fullName evidence="2">Uncharacterized protein</fullName>
    </submittedName>
</protein>
<feature type="compositionally biased region" description="Low complexity" evidence="1">
    <location>
        <begin position="441"/>
        <end position="450"/>
    </location>
</feature>
<evidence type="ECO:0000313" key="2">
    <source>
        <dbReference type="EMBL" id="CAK9151518.1"/>
    </source>
</evidence>
<feature type="region of interest" description="Disordered" evidence="1">
    <location>
        <begin position="441"/>
        <end position="497"/>
    </location>
</feature>
<feature type="compositionally biased region" description="Low complexity" evidence="1">
    <location>
        <begin position="655"/>
        <end position="665"/>
    </location>
</feature>
<sequence length="706" mass="73398">MNDIVFIKGSLSNCCSKIANQETGAKVRVCGTKADSQENVEISPSDGNGIHGAYEELFVHVSADTYEKVDAAIALIELLVSVNPAASSTTSTAVSGDNVNVIDLSQGTPAPYTVPSAVVNQGVAQPIMGSAPAPPPGLFQRYPGPWYSTGPPQTPLHPPSGFITPANPSAPLLSNPVRVSSTPFNPSNLPSLFGPRPVLAAGFTSVPQNSFFPSISQPQFQVLQHPFMPQAPSLGHNGPPRNPPMAALISLPSQPNISAPPPFSGNQTAPTGPPQVARPVVSSLPQSASLAAFPDRPLTPSGSSIRWPLTPAGTPTSLGPSNMSTLMSPPQGHHPVASQPINVSGGPPLNIPASNMISPISRPSSSQSFGAAANHPNFAPAFASVPQPQVGFSTLIPTQSPAPIASQSSSMVPVHPVVERAAVPNLSPNTVFGSAPIPSPVTSISTPPSSQLGIPSSVSGSAPTFTPLKSPSVSIPKPQHPSSSDFTFQPHRSQSPAQVVPRPASQLVPHIVPPMNQTMNPPQAALNLSFRPAMHNSNPIPELQDFPRPQVSNQVSRPRAPMSITFAGTLTGPPAPVRNPGFPNPSLVVSTTPAPQMRNFSPAPQMINSAGPSYPRLGNPVPLQQNYLGTAPRPQCIVSPNQQFRGNLSFPYAKPSSSPSGGQQSYDPFSPTSVSVNPLLGADPAKVRKQESDPEYDDLMASVGVK</sequence>
<dbReference type="EMBL" id="CAUOFW020002152">
    <property type="protein sequence ID" value="CAK9151518.1"/>
    <property type="molecule type" value="Genomic_DNA"/>
</dbReference>
<dbReference type="InterPro" id="IPR036612">
    <property type="entry name" value="KH_dom_type_1_sf"/>
</dbReference>
<evidence type="ECO:0000313" key="3">
    <source>
        <dbReference type="Proteomes" id="UP001642360"/>
    </source>
</evidence>
<proteinExistence type="predicted"/>
<keyword evidence="3" id="KW-1185">Reference proteome</keyword>
<feature type="compositionally biased region" description="Polar residues" evidence="1">
    <location>
        <begin position="666"/>
        <end position="676"/>
    </location>
</feature>
<feature type="region of interest" description="Disordered" evidence="1">
    <location>
        <begin position="648"/>
        <end position="706"/>
    </location>
</feature>
<dbReference type="AlphaFoldDB" id="A0ABC8S2Q7"/>
<reference evidence="2 3" key="1">
    <citation type="submission" date="2024-02" db="EMBL/GenBank/DDBJ databases">
        <authorList>
            <person name="Vignale AGUSTIN F."/>
            <person name="Sosa J E."/>
            <person name="Modenutti C."/>
        </authorList>
    </citation>
    <scope>NUCLEOTIDE SEQUENCE [LARGE SCALE GENOMIC DNA]</scope>
</reference>
<feature type="region of interest" description="Disordered" evidence="1">
    <location>
        <begin position="228"/>
        <end position="319"/>
    </location>
</feature>
<accession>A0ABC8S2Q7</accession>
<feature type="compositionally biased region" description="Polar residues" evidence="1">
    <location>
        <begin position="480"/>
        <end position="497"/>
    </location>
</feature>
<evidence type="ECO:0000256" key="1">
    <source>
        <dbReference type="SAM" id="MobiDB-lite"/>
    </source>
</evidence>
<dbReference type="Gene3D" id="3.30.1370.10">
    <property type="entry name" value="K Homology domain, type 1"/>
    <property type="match status" value="1"/>
</dbReference>
<organism evidence="2 3">
    <name type="scientific">Ilex paraguariensis</name>
    <name type="common">yerba mate</name>
    <dbReference type="NCBI Taxonomy" id="185542"/>
    <lineage>
        <taxon>Eukaryota</taxon>
        <taxon>Viridiplantae</taxon>
        <taxon>Streptophyta</taxon>
        <taxon>Embryophyta</taxon>
        <taxon>Tracheophyta</taxon>
        <taxon>Spermatophyta</taxon>
        <taxon>Magnoliopsida</taxon>
        <taxon>eudicotyledons</taxon>
        <taxon>Gunneridae</taxon>
        <taxon>Pentapetalae</taxon>
        <taxon>asterids</taxon>
        <taxon>campanulids</taxon>
        <taxon>Aquifoliales</taxon>
        <taxon>Aquifoliaceae</taxon>
        <taxon>Ilex</taxon>
    </lineage>
</organism>
<comment type="caution">
    <text evidence="2">The sequence shown here is derived from an EMBL/GenBank/DDBJ whole genome shotgun (WGS) entry which is preliminary data.</text>
</comment>
<feature type="compositionally biased region" description="Polar residues" evidence="1">
    <location>
        <begin position="451"/>
        <end position="473"/>
    </location>
</feature>